<feature type="transmembrane region" description="Helical" evidence="8">
    <location>
        <begin position="249"/>
        <end position="270"/>
    </location>
</feature>
<protein>
    <recommendedName>
        <fullName evidence="11">Cystinosin</fullName>
    </recommendedName>
</protein>
<dbReference type="GO" id="GO:0012505">
    <property type="term" value="C:endomembrane system"/>
    <property type="evidence" value="ECO:0007669"/>
    <property type="project" value="UniProtKB-SubCell"/>
</dbReference>
<keyword evidence="3 8" id="KW-0812">Transmembrane</keyword>
<feature type="transmembrane region" description="Helical" evidence="8">
    <location>
        <begin position="141"/>
        <end position="159"/>
    </location>
</feature>
<dbReference type="Gene3D" id="1.20.1280.290">
    <property type="match status" value="2"/>
</dbReference>
<dbReference type="InterPro" id="IPR005282">
    <property type="entry name" value="LC_transporter"/>
</dbReference>
<feature type="region of interest" description="Disordered" evidence="7">
    <location>
        <begin position="181"/>
        <end position="202"/>
    </location>
</feature>
<evidence type="ECO:0000256" key="5">
    <source>
        <dbReference type="ARBA" id="ARBA00022989"/>
    </source>
</evidence>
<feature type="compositionally biased region" description="Low complexity" evidence="7">
    <location>
        <begin position="1"/>
        <end position="24"/>
    </location>
</feature>
<evidence type="ECO:0000313" key="10">
    <source>
        <dbReference type="Proteomes" id="UP001530400"/>
    </source>
</evidence>
<evidence type="ECO:0000256" key="3">
    <source>
        <dbReference type="ARBA" id="ARBA00022692"/>
    </source>
</evidence>
<keyword evidence="10" id="KW-1185">Reference proteome</keyword>
<dbReference type="Pfam" id="PF04193">
    <property type="entry name" value="PQ-loop"/>
    <property type="match status" value="2"/>
</dbReference>
<comment type="caution">
    <text evidence="9">The sequence shown here is derived from an EMBL/GenBank/DDBJ whole genome shotgun (WGS) entry which is preliminary data.</text>
</comment>
<evidence type="ECO:0000256" key="6">
    <source>
        <dbReference type="ARBA" id="ARBA00023136"/>
    </source>
</evidence>
<evidence type="ECO:0000256" key="4">
    <source>
        <dbReference type="ARBA" id="ARBA00022737"/>
    </source>
</evidence>
<keyword evidence="5 8" id="KW-1133">Transmembrane helix</keyword>
<organism evidence="9 10">
    <name type="scientific">Cyclotella atomus</name>
    <dbReference type="NCBI Taxonomy" id="382360"/>
    <lineage>
        <taxon>Eukaryota</taxon>
        <taxon>Sar</taxon>
        <taxon>Stramenopiles</taxon>
        <taxon>Ochrophyta</taxon>
        <taxon>Bacillariophyta</taxon>
        <taxon>Coscinodiscophyceae</taxon>
        <taxon>Thalassiosirophycidae</taxon>
        <taxon>Stephanodiscales</taxon>
        <taxon>Stephanodiscaceae</taxon>
        <taxon>Cyclotella</taxon>
    </lineage>
</organism>
<feature type="region of interest" description="Disordered" evidence="7">
    <location>
        <begin position="1"/>
        <end position="39"/>
    </location>
</feature>
<feature type="transmembrane region" description="Helical" evidence="8">
    <location>
        <begin position="276"/>
        <end position="297"/>
    </location>
</feature>
<feature type="transmembrane region" description="Helical" evidence="8">
    <location>
        <begin position="77"/>
        <end position="96"/>
    </location>
</feature>
<feature type="transmembrane region" description="Helical" evidence="8">
    <location>
        <begin position="217"/>
        <end position="237"/>
    </location>
</feature>
<evidence type="ECO:0000256" key="7">
    <source>
        <dbReference type="SAM" id="MobiDB-lite"/>
    </source>
</evidence>
<dbReference type="AlphaFoldDB" id="A0ABD3PA83"/>
<dbReference type="GO" id="GO:0015811">
    <property type="term" value="P:L-cystine transport"/>
    <property type="evidence" value="ECO:0007669"/>
    <property type="project" value="UniProtKB-ARBA"/>
</dbReference>
<keyword evidence="2" id="KW-0813">Transport</keyword>
<evidence type="ECO:0008006" key="11">
    <source>
        <dbReference type="Google" id="ProtNLM"/>
    </source>
</evidence>
<feature type="transmembrane region" description="Helical" evidence="8">
    <location>
        <begin position="309"/>
        <end position="330"/>
    </location>
</feature>
<feature type="transmembrane region" description="Helical" evidence="8">
    <location>
        <begin position="108"/>
        <end position="129"/>
    </location>
</feature>
<dbReference type="SMART" id="SM00679">
    <property type="entry name" value="CTNS"/>
    <property type="match status" value="2"/>
</dbReference>
<comment type="subcellular location">
    <subcellularLocation>
        <location evidence="1">Endomembrane system</location>
        <topology evidence="1">Multi-pass membrane protein</topology>
    </subcellularLocation>
</comment>
<evidence type="ECO:0000313" key="9">
    <source>
        <dbReference type="EMBL" id="KAL3784051.1"/>
    </source>
</evidence>
<dbReference type="PANTHER" id="PTHR13131">
    <property type="entry name" value="CYSTINOSIN"/>
    <property type="match status" value="1"/>
</dbReference>
<evidence type="ECO:0000256" key="1">
    <source>
        <dbReference type="ARBA" id="ARBA00004127"/>
    </source>
</evidence>
<name>A0ABD3PA83_9STRA</name>
<dbReference type="EMBL" id="JALLPJ020000741">
    <property type="protein sequence ID" value="KAL3784051.1"/>
    <property type="molecule type" value="Genomic_DNA"/>
</dbReference>
<evidence type="ECO:0000256" key="8">
    <source>
        <dbReference type="SAM" id="Phobius"/>
    </source>
</evidence>
<accession>A0ABD3PA83</accession>
<keyword evidence="6 8" id="KW-0472">Membrane</keyword>
<dbReference type="GO" id="GO:0015179">
    <property type="term" value="F:L-amino acid transmembrane transporter activity"/>
    <property type="evidence" value="ECO:0007669"/>
    <property type="project" value="UniProtKB-ARBA"/>
</dbReference>
<evidence type="ECO:0000256" key="2">
    <source>
        <dbReference type="ARBA" id="ARBA00022448"/>
    </source>
</evidence>
<proteinExistence type="predicted"/>
<feature type="transmembrane region" description="Helical" evidence="8">
    <location>
        <begin position="350"/>
        <end position="371"/>
    </location>
</feature>
<sequence>MNITTSSSGQGGIISRNSSSSNSSNDDDSSRRQNNHINGTADKSRIFSQALSMDEAAAPISSSSLPSSRQLESTSNLTILSLSILTGGSLLGLLLPKNDNLPSHSWQILSNVIGYTYFLAWSTSFYPQILLNRQRRTTHGLSVDFCILNVLGYICYTIYTTNFYFNPIIIQQYKDRMSSNNSNNHHSNYNTNSNDQSTTTTSATTTSAQITVQGNDVAFAIHAVIMASVTLSQIALYDTFAVRPPSRRVYILLGAAMAYCLIYIIGTATLQHHVNYLGLLYVLGSIKIGVTIGKYIPQVLLNRSRKSTVGWNVWNVILDLSGGVLSLVQLIGDCADMGDWSGVTGNPAKILLALVTICFDLIFLVQHYVLYVDGDAEEKHSYSPLPES</sequence>
<gene>
    <name evidence="9" type="ORF">ACHAWO_008041</name>
</gene>
<dbReference type="PANTHER" id="PTHR13131:SF5">
    <property type="entry name" value="CYSTINOSIN"/>
    <property type="match status" value="1"/>
</dbReference>
<dbReference type="Proteomes" id="UP001530400">
    <property type="component" value="Unassembled WGS sequence"/>
</dbReference>
<keyword evidence="4" id="KW-0677">Repeat</keyword>
<reference evidence="9 10" key="1">
    <citation type="submission" date="2024-10" db="EMBL/GenBank/DDBJ databases">
        <title>Updated reference genomes for cyclostephanoid diatoms.</title>
        <authorList>
            <person name="Roberts W.R."/>
            <person name="Alverson A.J."/>
        </authorList>
    </citation>
    <scope>NUCLEOTIDE SEQUENCE [LARGE SCALE GENOMIC DNA]</scope>
    <source>
        <strain evidence="9 10">AJA010-31</strain>
    </source>
</reference>
<dbReference type="InterPro" id="IPR006603">
    <property type="entry name" value="PQ-loop_rpt"/>
</dbReference>